<evidence type="ECO:0000313" key="4">
    <source>
        <dbReference type="EMBL" id="KAK8846276.1"/>
    </source>
</evidence>
<protein>
    <submittedName>
        <fullName evidence="4">Prefoldin subunit 1</fullName>
    </submittedName>
</protein>
<evidence type="ECO:0000256" key="1">
    <source>
        <dbReference type="ARBA" id="ARBA00008045"/>
    </source>
</evidence>
<organism evidence="4 5">
    <name type="scientific">Tritrichomonas musculus</name>
    <dbReference type="NCBI Taxonomy" id="1915356"/>
    <lineage>
        <taxon>Eukaryota</taxon>
        <taxon>Metamonada</taxon>
        <taxon>Parabasalia</taxon>
        <taxon>Tritrichomonadida</taxon>
        <taxon>Tritrichomonadidae</taxon>
        <taxon>Tritrichomonas</taxon>
    </lineage>
</organism>
<reference evidence="4 5" key="1">
    <citation type="submission" date="2024-04" db="EMBL/GenBank/DDBJ databases">
        <title>Tritrichomonas musculus Genome.</title>
        <authorList>
            <person name="Alves-Ferreira E."/>
            <person name="Grigg M."/>
            <person name="Lorenzi H."/>
            <person name="Galac M."/>
        </authorList>
    </citation>
    <scope>NUCLEOTIDE SEQUENCE [LARGE SCALE GENOMIC DNA]</scope>
    <source>
        <strain evidence="4 5">EAF2021</strain>
    </source>
</reference>
<comment type="caution">
    <text evidence="4">The sequence shown here is derived from an EMBL/GenBank/DDBJ whole genome shotgun (WGS) entry which is preliminary data.</text>
</comment>
<accession>A0ABR2HFQ7</accession>
<proteinExistence type="inferred from homology"/>
<dbReference type="Pfam" id="PF01920">
    <property type="entry name" value="Prefoldin_2"/>
    <property type="match status" value="1"/>
</dbReference>
<dbReference type="Proteomes" id="UP001470230">
    <property type="component" value="Unassembled WGS sequence"/>
</dbReference>
<dbReference type="Gene3D" id="1.10.287.370">
    <property type="match status" value="1"/>
</dbReference>
<comment type="similarity">
    <text evidence="1">Belongs to the prefoldin subunit beta family.</text>
</comment>
<dbReference type="SUPFAM" id="SSF46579">
    <property type="entry name" value="Prefoldin"/>
    <property type="match status" value="1"/>
</dbReference>
<sequence>MSGQDPVQIRLPEEQMQQFIKLRQEDERLTENLNKVTAQLDLELRNRRTKFVTRREISSYPEDTRVFQSVGKAFVLGTVPKICESLRDDLKKSDDKILKIKKTGIFIVSQRDETNSQISELVKPFMK</sequence>
<keyword evidence="5" id="KW-1185">Reference proteome</keyword>
<evidence type="ECO:0000313" key="5">
    <source>
        <dbReference type="Proteomes" id="UP001470230"/>
    </source>
</evidence>
<gene>
    <name evidence="3" type="ORF">M9Y10_006946</name>
    <name evidence="4" type="ORF">M9Y10_020282</name>
</gene>
<evidence type="ECO:0000256" key="2">
    <source>
        <dbReference type="ARBA" id="ARBA00023186"/>
    </source>
</evidence>
<evidence type="ECO:0000313" key="3">
    <source>
        <dbReference type="EMBL" id="KAK8835412.1"/>
    </source>
</evidence>
<dbReference type="InterPro" id="IPR009053">
    <property type="entry name" value="Prefoldin"/>
</dbReference>
<keyword evidence="2" id="KW-0143">Chaperone</keyword>
<dbReference type="EMBL" id="JAPFFF010000121">
    <property type="protein sequence ID" value="KAK8835412.1"/>
    <property type="molecule type" value="Genomic_DNA"/>
</dbReference>
<dbReference type="EMBL" id="JAPFFF010000029">
    <property type="protein sequence ID" value="KAK8846276.1"/>
    <property type="molecule type" value="Genomic_DNA"/>
</dbReference>
<dbReference type="PANTHER" id="PTHR20903:SF0">
    <property type="entry name" value="PREFOLDIN SUBUNIT 1"/>
    <property type="match status" value="1"/>
</dbReference>
<name>A0ABR2HFQ7_9EUKA</name>
<dbReference type="InterPro" id="IPR002777">
    <property type="entry name" value="PFD_beta-like"/>
</dbReference>
<dbReference type="PANTHER" id="PTHR20903">
    <property type="entry name" value="PREFOLDIN SUBUNIT 1-RELATED"/>
    <property type="match status" value="1"/>
</dbReference>